<reference evidence="5" key="3">
    <citation type="submission" date="2016-11" db="EMBL/GenBank/DDBJ databases">
        <authorList>
            <person name="Varghese N."/>
            <person name="Submissions S."/>
        </authorList>
    </citation>
    <scope>NUCLEOTIDE SEQUENCE [LARGE SCALE GENOMIC DNA]</scope>
    <source>
        <strain evidence="5">DSM 27989</strain>
    </source>
</reference>
<dbReference type="PANTHER" id="PTHR34477:SF1">
    <property type="entry name" value="UPF0213 PROTEIN YHBQ"/>
    <property type="match status" value="1"/>
</dbReference>
<feature type="domain" description="GIY-YIG" evidence="2">
    <location>
        <begin position="2"/>
        <end position="78"/>
    </location>
</feature>
<evidence type="ECO:0000313" key="6">
    <source>
        <dbReference type="Proteomes" id="UP000650994"/>
    </source>
</evidence>
<keyword evidence="4" id="KW-0255">Endonuclease</keyword>
<sequence>MKNYYVYIIKCSDKSYYVGITNNIERRIFEHQEGIDPYSYTFKRRPIELMFKKEFINVDQAIQFEKQLKGWSRKKKEAIINNQWDKLSELSKNNQDSSTGSE</sequence>
<dbReference type="InterPro" id="IPR050190">
    <property type="entry name" value="UPF0213_domain"/>
</dbReference>
<dbReference type="InterPro" id="IPR035901">
    <property type="entry name" value="GIY-YIG_endonuc_sf"/>
</dbReference>
<reference evidence="3" key="1">
    <citation type="journal article" date="2014" name="Int. J. Syst. Evol. Microbiol.">
        <title>Complete genome of a new Firmicutes species belonging to the dominant human colonic microbiota ('Ruminococcus bicirculans') reveals two chromosomes and a selective capacity to utilize plant glucans.</title>
        <authorList>
            <consortium name="NISC Comparative Sequencing Program"/>
            <person name="Wegmann U."/>
            <person name="Louis P."/>
            <person name="Goesmann A."/>
            <person name="Henrissat B."/>
            <person name="Duncan S.H."/>
            <person name="Flint H.J."/>
        </authorList>
    </citation>
    <scope>NUCLEOTIDE SEQUENCE</scope>
    <source>
        <strain evidence="3">CGMCC 1.12707</strain>
    </source>
</reference>
<proteinExistence type="inferred from homology"/>
<evidence type="ECO:0000313" key="5">
    <source>
        <dbReference type="Proteomes" id="UP000184120"/>
    </source>
</evidence>
<organism evidence="4 5">
    <name type="scientific">Chishuiella changwenlii</name>
    <dbReference type="NCBI Taxonomy" id="1434701"/>
    <lineage>
        <taxon>Bacteria</taxon>
        <taxon>Pseudomonadati</taxon>
        <taxon>Bacteroidota</taxon>
        <taxon>Flavobacteriia</taxon>
        <taxon>Flavobacteriales</taxon>
        <taxon>Weeksellaceae</taxon>
        <taxon>Chishuiella</taxon>
    </lineage>
</organism>
<accession>A0A1M6VXB6</accession>
<dbReference type="EMBL" id="FRBH01000004">
    <property type="protein sequence ID" value="SHK86143.1"/>
    <property type="molecule type" value="Genomic_DNA"/>
</dbReference>
<evidence type="ECO:0000313" key="4">
    <source>
        <dbReference type="EMBL" id="SHK86143.1"/>
    </source>
</evidence>
<reference evidence="3" key="5">
    <citation type="submission" date="2024-05" db="EMBL/GenBank/DDBJ databases">
        <authorList>
            <person name="Sun Q."/>
            <person name="Zhou Y."/>
        </authorList>
    </citation>
    <scope>NUCLEOTIDE SEQUENCE</scope>
    <source>
        <strain evidence="3">CGMCC 1.12707</strain>
    </source>
</reference>
<keyword evidence="4" id="KW-0378">Hydrolase</keyword>
<dbReference type="GO" id="GO:0004519">
    <property type="term" value="F:endonuclease activity"/>
    <property type="evidence" value="ECO:0007669"/>
    <property type="project" value="UniProtKB-KW"/>
</dbReference>
<reference evidence="6" key="4">
    <citation type="journal article" date="2019" name="Int. J. Syst. Evol. Microbiol.">
        <title>The Global Catalogue of Microorganisms (GCM) 10K type strain sequencing project: providing services to taxonomists for standard genome sequencing and annotation.</title>
        <authorList>
            <consortium name="The Broad Institute Genomics Platform"/>
            <consortium name="The Broad Institute Genome Sequencing Center for Infectious Disease"/>
            <person name="Wu L."/>
            <person name="Ma J."/>
        </authorList>
    </citation>
    <scope>NUCLEOTIDE SEQUENCE [LARGE SCALE GENOMIC DNA]</scope>
    <source>
        <strain evidence="6">CGMCC 1.12707</strain>
    </source>
</reference>
<dbReference type="PROSITE" id="PS50164">
    <property type="entry name" value="GIY_YIG"/>
    <property type="match status" value="1"/>
</dbReference>
<dbReference type="Proteomes" id="UP000650994">
    <property type="component" value="Unassembled WGS sequence"/>
</dbReference>
<reference evidence="4" key="2">
    <citation type="submission" date="2016-11" db="EMBL/GenBank/DDBJ databases">
        <authorList>
            <person name="Jaros S."/>
            <person name="Januszkiewicz K."/>
            <person name="Wedrychowicz H."/>
        </authorList>
    </citation>
    <scope>NUCLEOTIDE SEQUENCE [LARGE SCALE GENOMIC DNA]</scope>
    <source>
        <strain evidence="4">DSM 27989</strain>
    </source>
</reference>
<dbReference type="EMBL" id="BMFL01000002">
    <property type="protein sequence ID" value="GGE89665.1"/>
    <property type="molecule type" value="Genomic_DNA"/>
</dbReference>
<dbReference type="InterPro" id="IPR000305">
    <property type="entry name" value="GIY-YIG_endonuc"/>
</dbReference>
<keyword evidence="4" id="KW-0540">Nuclease</keyword>
<dbReference type="Gene3D" id="3.40.1440.10">
    <property type="entry name" value="GIY-YIG endonuclease"/>
    <property type="match status" value="1"/>
</dbReference>
<gene>
    <name evidence="3" type="ORF">GCM10010984_04150</name>
    <name evidence="4" type="ORF">SAMN05443634_10477</name>
</gene>
<dbReference type="SMART" id="SM00465">
    <property type="entry name" value="GIYc"/>
    <property type="match status" value="1"/>
</dbReference>
<protein>
    <submittedName>
        <fullName evidence="3 4">Endonuclease</fullName>
    </submittedName>
</protein>
<dbReference type="SUPFAM" id="SSF82771">
    <property type="entry name" value="GIY-YIG endonuclease"/>
    <property type="match status" value="1"/>
</dbReference>
<dbReference type="RefSeq" id="WP_072930489.1">
    <property type="nucleotide sequence ID" value="NZ_BMFL01000002.1"/>
</dbReference>
<dbReference type="STRING" id="1434701.SAMN05443634_10477"/>
<evidence type="ECO:0000256" key="1">
    <source>
        <dbReference type="ARBA" id="ARBA00007435"/>
    </source>
</evidence>
<comment type="similarity">
    <text evidence="1">Belongs to the UPF0213 family.</text>
</comment>
<keyword evidence="6" id="KW-1185">Reference proteome</keyword>
<dbReference type="PANTHER" id="PTHR34477">
    <property type="entry name" value="UPF0213 PROTEIN YHBQ"/>
    <property type="match status" value="1"/>
</dbReference>
<evidence type="ECO:0000259" key="2">
    <source>
        <dbReference type="PROSITE" id="PS50164"/>
    </source>
</evidence>
<evidence type="ECO:0000313" key="3">
    <source>
        <dbReference type="EMBL" id="GGE89665.1"/>
    </source>
</evidence>
<dbReference type="CDD" id="cd10456">
    <property type="entry name" value="GIY-YIG_UPF0213"/>
    <property type="match status" value="1"/>
</dbReference>
<dbReference type="OrthoDB" id="1495241at2"/>
<dbReference type="Pfam" id="PF01541">
    <property type="entry name" value="GIY-YIG"/>
    <property type="match status" value="1"/>
</dbReference>
<name>A0A1M6VXB6_9FLAO</name>
<dbReference type="AlphaFoldDB" id="A0A1M6VXB6"/>
<dbReference type="Proteomes" id="UP000184120">
    <property type="component" value="Unassembled WGS sequence"/>
</dbReference>